<evidence type="ECO:0000313" key="1">
    <source>
        <dbReference type="EMBL" id="OPJ66548.1"/>
    </source>
</evidence>
<evidence type="ECO:0000313" key="2">
    <source>
        <dbReference type="Proteomes" id="UP000190648"/>
    </source>
</evidence>
<gene>
    <name evidence="1" type="ORF">AV530_016587</name>
</gene>
<dbReference type="EMBL" id="LSYS01009367">
    <property type="protein sequence ID" value="OPJ66548.1"/>
    <property type="molecule type" value="Genomic_DNA"/>
</dbReference>
<dbReference type="AlphaFoldDB" id="A0A1V4J2S9"/>
<proteinExistence type="predicted"/>
<keyword evidence="2" id="KW-1185">Reference proteome</keyword>
<protein>
    <submittedName>
        <fullName evidence="1">Uncharacterized protein</fullName>
    </submittedName>
</protein>
<reference evidence="1 2" key="1">
    <citation type="submission" date="2016-02" db="EMBL/GenBank/DDBJ databases">
        <title>Band-tailed pigeon sequencing and assembly.</title>
        <authorList>
            <person name="Soares A.E."/>
            <person name="Novak B.J."/>
            <person name="Rice E.S."/>
            <person name="O'Connell B."/>
            <person name="Chang D."/>
            <person name="Weber S."/>
            <person name="Shapiro B."/>
        </authorList>
    </citation>
    <scope>NUCLEOTIDE SEQUENCE [LARGE SCALE GENOMIC DNA]</scope>
    <source>
        <strain evidence="1">BTP2013</strain>
        <tissue evidence="1">Blood</tissue>
    </source>
</reference>
<organism evidence="1 2">
    <name type="scientific">Patagioenas fasciata monilis</name>
    <dbReference type="NCBI Taxonomy" id="372326"/>
    <lineage>
        <taxon>Eukaryota</taxon>
        <taxon>Metazoa</taxon>
        <taxon>Chordata</taxon>
        <taxon>Craniata</taxon>
        <taxon>Vertebrata</taxon>
        <taxon>Euteleostomi</taxon>
        <taxon>Archelosauria</taxon>
        <taxon>Archosauria</taxon>
        <taxon>Dinosauria</taxon>
        <taxon>Saurischia</taxon>
        <taxon>Theropoda</taxon>
        <taxon>Coelurosauria</taxon>
        <taxon>Aves</taxon>
        <taxon>Neognathae</taxon>
        <taxon>Neoaves</taxon>
        <taxon>Columbimorphae</taxon>
        <taxon>Columbiformes</taxon>
        <taxon>Columbidae</taxon>
        <taxon>Patagioenas</taxon>
    </lineage>
</organism>
<comment type="caution">
    <text evidence="1">The sequence shown here is derived from an EMBL/GenBank/DDBJ whole genome shotgun (WGS) entry which is preliminary data.</text>
</comment>
<dbReference type="Proteomes" id="UP000190648">
    <property type="component" value="Unassembled WGS sequence"/>
</dbReference>
<name>A0A1V4J2S9_PATFA</name>
<accession>A0A1V4J2S9</accession>
<sequence length="66" mass="7264">MYHLLIKEEIRVGGRTLWTGTVGPSVVPEAGILQRLHHGEEKSGLESALKAEISRAFPGSQLQKKQ</sequence>